<name>A0A951P8H8_9CYAN</name>
<feature type="region of interest" description="Disordered" evidence="1">
    <location>
        <begin position="45"/>
        <end position="78"/>
    </location>
</feature>
<proteinExistence type="predicted"/>
<dbReference type="AlphaFoldDB" id="A0A951P8H8"/>
<dbReference type="InterPro" id="IPR053023">
    <property type="entry name" value="FLAP_modulator"/>
</dbReference>
<keyword evidence="2" id="KW-0472">Membrane</keyword>
<evidence type="ECO:0000313" key="3">
    <source>
        <dbReference type="EMBL" id="MBW4464049.1"/>
    </source>
</evidence>
<reference evidence="3" key="2">
    <citation type="journal article" date="2022" name="Microbiol. Resour. Announc.">
        <title>Metagenome Sequencing to Explore Phylogenomics of Terrestrial Cyanobacteria.</title>
        <authorList>
            <person name="Ward R.D."/>
            <person name="Stajich J.E."/>
            <person name="Johansen J.R."/>
            <person name="Huntemann M."/>
            <person name="Clum A."/>
            <person name="Foster B."/>
            <person name="Foster B."/>
            <person name="Roux S."/>
            <person name="Palaniappan K."/>
            <person name="Varghese N."/>
            <person name="Mukherjee S."/>
            <person name="Reddy T.B.K."/>
            <person name="Daum C."/>
            <person name="Copeland A."/>
            <person name="Chen I.A."/>
            <person name="Ivanova N.N."/>
            <person name="Kyrpides N.C."/>
            <person name="Shapiro N."/>
            <person name="Eloe-Fadrosh E.A."/>
            <person name="Pietrasiak N."/>
        </authorList>
    </citation>
    <scope>NUCLEOTIDE SEQUENCE</scope>
    <source>
        <strain evidence="3">GSE-TBD4-15B</strain>
    </source>
</reference>
<dbReference type="Proteomes" id="UP000707356">
    <property type="component" value="Unassembled WGS sequence"/>
</dbReference>
<evidence type="ECO:0000256" key="1">
    <source>
        <dbReference type="SAM" id="MobiDB-lite"/>
    </source>
</evidence>
<evidence type="ECO:0000256" key="2">
    <source>
        <dbReference type="SAM" id="Phobius"/>
    </source>
</evidence>
<reference evidence="3" key="1">
    <citation type="submission" date="2021-05" db="EMBL/GenBank/DDBJ databases">
        <authorList>
            <person name="Pietrasiak N."/>
            <person name="Ward R."/>
            <person name="Stajich J.E."/>
            <person name="Kurbessoian T."/>
        </authorList>
    </citation>
    <scope>NUCLEOTIDE SEQUENCE</scope>
    <source>
        <strain evidence="3">GSE-TBD4-15B</strain>
    </source>
</reference>
<accession>A0A951P8H8</accession>
<keyword evidence="2" id="KW-0812">Transmembrane</keyword>
<dbReference type="InterPro" id="IPR010903">
    <property type="entry name" value="DUF1517"/>
</dbReference>
<dbReference type="PANTHER" id="PTHR33975:SF2">
    <property type="entry name" value="MYELIN-ASSOCIATED OLIGODENDROCYTE BASIC PROTEIN"/>
    <property type="match status" value="1"/>
</dbReference>
<feature type="transmembrane region" description="Helical" evidence="2">
    <location>
        <begin position="21"/>
        <end position="42"/>
    </location>
</feature>
<evidence type="ECO:0000313" key="4">
    <source>
        <dbReference type="Proteomes" id="UP000707356"/>
    </source>
</evidence>
<dbReference type="EMBL" id="JAHHHV010000005">
    <property type="protein sequence ID" value="MBW4464049.1"/>
    <property type="molecule type" value="Genomic_DNA"/>
</dbReference>
<sequence>MKLRQDRWQGRWTAPRQKLAAVGLSASIGWMAILMTLAPSWAQSGGRARGGSFSQPSQPAPPSRSAPSGGSGGGGYSAPYDYSVPRNRDYSPGSYRRPTVIVAPPQSYPIDPYGGYGSSYGTSSGGDGLFLILVLVGGMILMPIAMSYMRQMGGRSGSPGSASEQANDIVTVTQLQVALLAQARYIQDSLTQLSAQANLESQAGLNQLLQETVLALLRSPENWSHAKVNSQTVRSRAQASQLFEQLSIQERSKLTSETLVNIDGQVRRQAVKVSAEADPASYIVVTLLVGTADDKPLIKPDSLHSAEELTAILKRLGSITPSYLMIYELIWTPQDATDSLSREQLLTHYPDLIQIA</sequence>
<dbReference type="PANTHER" id="PTHR33975">
    <property type="entry name" value="MYELIN-ASSOCIATED OLIGODENDROCYTE BASIC PROTEIN"/>
    <property type="match status" value="1"/>
</dbReference>
<gene>
    <name evidence="3" type="ORF">KME07_01245</name>
</gene>
<organism evidence="3 4">
    <name type="scientific">Pegethrix bostrychoides GSE-TBD4-15B</name>
    <dbReference type="NCBI Taxonomy" id="2839662"/>
    <lineage>
        <taxon>Bacteria</taxon>
        <taxon>Bacillati</taxon>
        <taxon>Cyanobacteriota</taxon>
        <taxon>Cyanophyceae</taxon>
        <taxon>Oculatellales</taxon>
        <taxon>Oculatellaceae</taxon>
        <taxon>Pegethrix</taxon>
    </lineage>
</organism>
<feature type="transmembrane region" description="Helical" evidence="2">
    <location>
        <begin position="128"/>
        <end position="149"/>
    </location>
</feature>
<dbReference type="Pfam" id="PF07466">
    <property type="entry name" value="DUF1517"/>
    <property type="match status" value="1"/>
</dbReference>
<keyword evidence="2" id="KW-1133">Transmembrane helix</keyword>
<comment type="caution">
    <text evidence="3">The sequence shown here is derived from an EMBL/GenBank/DDBJ whole genome shotgun (WGS) entry which is preliminary data.</text>
</comment>
<protein>
    <submittedName>
        <fullName evidence="3">DUF1517 domain-containing protein</fullName>
    </submittedName>
</protein>